<feature type="domain" description="Glycosyltransferase 61 catalytic" evidence="7">
    <location>
        <begin position="263"/>
        <end position="370"/>
    </location>
</feature>
<name>A0AAQ3K8J4_9LILI</name>
<dbReference type="PANTHER" id="PTHR20961">
    <property type="entry name" value="GLYCOSYLTRANSFERASE"/>
    <property type="match status" value="1"/>
</dbReference>
<keyword evidence="6" id="KW-0472">Membrane</keyword>
<protein>
    <recommendedName>
        <fullName evidence="7">Glycosyltransferase 61 catalytic domain-containing protein</fullName>
    </recommendedName>
</protein>
<proteinExistence type="predicted"/>
<evidence type="ECO:0000256" key="5">
    <source>
        <dbReference type="ARBA" id="ARBA00023180"/>
    </source>
</evidence>
<evidence type="ECO:0000256" key="3">
    <source>
        <dbReference type="ARBA" id="ARBA00022676"/>
    </source>
</evidence>
<dbReference type="EMBL" id="CP136893">
    <property type="protein sequence ID" value="WOL03835.1"/>
    <property type="molecule type" value="Genomic_DNA"/>
</dbReference>
<dbReference type="AlphaFoldDB" id="A0AAQ3K8J4"/>
<keyword evidence="6" id="KW-1133">Transmembrane helix</keyword>
<reference evidence="8 9" key="1">
    <citation type="submission" date="2023-10" db="EMBL/GenBank/DDBJ databases">
        <title>Chromosome-scale genome assembly provides insights into flower coloration mechanisms of Canna indica.</title>
        <authorList>
            <person name="Li C."/>
        </authorList>
    </citation>
    <scope>NUCLEOTIDE SEQUENCE [LARGE SCALE GENOMIC DNA]</scope>
    <source>
        <tissue evidence="8">Flower</tissue>
    </source>
</reference>
<evidence type="ECO:0000256" key="6">
    <source>
        <dbReference type="SAM" id="Phobius"/>
    </source>
</evidence>
<evidence type="ECO:0000313" key="9">
    <source>
        <dbReference type="Proteomes" id="UP001327560"/>
    </source>
</evidence>
<gene>
    <name evidence="8" type="ORF">Cni_G12555</name>
</gene>
<comment type="pathway">
    <text evidence="2">Glycan metabolism.</text>
</comment>
<evidence type="ECO:0000256" key="1">
    <source>
        <dbReference type="ARBA" id="ARBA00004323"/>
    </source>
</evidence>
<evidence type="ECO:0000313" key="8">
    <source>
        <dbReference type="EMBL" id="WOL03835.1"/>
    </source>
</evidence>
<accession>A0AAQ3K8J4</accession>
<organism evidence="8 9">
    <name type="scientific">Canna indica</name>
    <name type="common">Indian-shot</name>
    <dbReference type="NCBI Taxonomy" id="4628"/>
    <lineage>
        <taxon>Eukaryota</taxon>
        <taxon>Viridiplantae</taxon>
        <taxon>Streptophyta</taxon>
        <taxon>Embryophyta</taxon>
        <taxon>Tracheophyta</taxon>
        <taxon>Spermatophyta</taxon>
        <taxon>Magnoliopsida</taxon>
        <taxon>Liliopsida</taxon>
        <taxon>Zingiberales</taxon>
        <taxon>Cannaceae</taxon>
        <taxon>Canna</taxon>
    </lineage>
</organism>
<keyword evidence="9" id="KW-1185">Reference proteome</keyword>
<sequence>MECEKKQIRSLGLAKHQKLHLALLITCCVVSLIFLMRYSLTLPRLSSWLWSHVAPDDKVAGEMINTHELGGDARKHELKQDRKPLCDFSDRRSIVCELEGDIRVHGNSSSILFSNWKYSELQESWLIKPHARKEDPVALSHVTQVSVQSFADQDRVPRCAIRSSVPAIIFSTGGYMGNPFHDFTDVLIPLFITSFQFNGEVQFLVREIVPWWIQKYEPLLKRLSHYEIINWNQDNVTRCFPHVTVGLKFHKEMSIDPTRTPNRLSMVDFGRFASSSFAVPRESVIKLGEANQDKKPRLLIIARRRTRTFKNVDEIVQVAEDLGYEVIVADTGRDSNLTEFAQLVNSCDVMMGVHGAGLTNFIFLPVNATLIQVVPLGQMDEISRVDFGEPALDMKVNYLHYSITDEESTLMEQYPRDHPIFRDPTSITKQGWHSRRFVYLVDQDVKLNVVRFRAFLIRALQFLLQG</sequence>
<dbReference type="Pfam" id="PF04577">
    <property type="entry name" value="Glyco_transf_61"/>
    <property type="match status" value="1"/>
</dbReference>
<dbReference type="InterPro" id="IPR049625">
    <property type="entry name" value="Glyco_transf_61_cat"/>
</dbReference>
<dbReference type="PANTHER" id="PTHR20961:SF81">
    <property type="entry name" value="GLYCOSYLTRANSFERASE FAMILY 61 PROTEIN"/>
    <property type="match status" value="1"/>
</dbReference>
<keyword evidence="6" id="KW-0812">Transmembrane</keyword>
<comment type="subcellular location">
    <subcellularLocation>
        <location evidence="1">Golgi apparatus membrane</location>
        <topology evidence="1">Single-pass type II membrane protein</topology>
    </subcellularLocation>
</comment>
<dbReference type="GO" id="GO:0000139">
    <property type="term" value="C:Golgi membrane"/>
    <property type="evidence" value="ECO:0007669"/>
    <property type="project" value="UniProtKB-SubCell"/>
</dbReference>
<dbReference type="InterPro" id="IPR007657">
    <property type="entry name" value="Glycosyltransferase_61"/>
</dbReference>
<dbReference type="Proteomes" id="UP001327560">
    <property type="component" value="Chromosome 4"/>
</dbReference>
<keyword evidence="5" id="KW-0325">Glycoprotein</keyword>
<evidence type="ECO:0000256" key="4">
    <source>
        <dbReference type="ARBA" id="ARBA00022679"/>
    </source>
</evidence>
<keyword evidence="3" id="KW-0328">Glycosyltransferase</keyword>
<dbReference type="GO" id="GO:0016763">
    <property type="term" value="F:pentosyltransferase activity"/>
    <property type="evidence" value="ECO:0007669"/>
    <property type="project" value="UniProtKB-ARBA"/>
</dbReference>
<keyword evidence="4" id="KW-0808">Transferase</keyword>
<feature type="transmembrane region" description="Helical" evidence="6">
    <location>
        <begin position="21"/>
        <end position="40"/>
    </location>
</feature>
<evidence type="ECO:0000256" key="2">
    <source>
        <dbReference type="ARBA" id="ARBA00004881"/>
    </source>
</evidence>
<evidence type="ECO:0000259" key="7">
    <source>
        <dbReference type="Pfam" id="PF04577"/>
    </source>
</evidence>